<protein>
    <submittedName>
        <fullName evidence="1">Uncharacterized protein</fullName>
    </submittedName>
</protein>
<gene>
    <name evidence="1" type="ordered locus">CENSYa_1019</name>
</gene>
<dbReference type="HOGENOM" id="CLU_198696_0_0_2"/>
<keyword evidence="2" id="KW-1185">Reference proteome</keyword>
<dbReference type="KEGG" id="csy:CENSYa_1019"/>
<dbReference type="AlphaFoldDB" id="A0RWD4"/>
<name>A0RWD4_CENSY</name>
<organism evidence="1 2">
    <name type="scientific">Cenarchaeum symbiosum (strain A)</name>
    <dbReference type="NCBI Taxonomy" id="414004"/>
    <lineage>
        <taxon>Archaea</taxon>
        <taxon>Nitrososphaerota</taxon>
        <taxon>Candidatus Cenarchaeales</taxon>
        <taxon>Candidatus Cenarchaeaceae</taxon>
        <taxon>Candidatus Cenarchaeum</taxon>
    </lineage>
</organism>
<sequence length="76" mass="8789">MEEDKLLQVFPARDISYERATTYMACFCGCKEYDRNPDGFKIACMSCGHGPQNHDDEYRAAARANESRSQKREVEF</sequence>
<dbReference type="Proteomes" id="UP000000758">
    <property type="component" value="Chromosome"/>
</dbReference>
<evidence type="ECO:0000313" key="1">
    <source>
        <dbReference type="EMBL" id="ABK77651.1"/>
    </source>
</evidence>
<accession>A0RWD4</accession>
<dbReference type="EnsemblBacteria" id="ABK77651">
    <property type="protein sequence ID" value="ABK77651"/>
    <property type="gene ID" value="CENSYa_1019"/>
</dbReference>
<reference evidence="1 2" key="1">
    <citation type="journal article" date="2006" name="Proc. Natl. Acad. Sci. U.S.A.">
        <title>Genomic analysis of the uncultivated marine crenarchaeote Cenarchaeum symbiosum.</title>
        <authorList>
            <person name="Hallam S.J."/>
            <person name="Konstantinidis K.T."/>
            <person name="Putnam N."/>
            <person name="Schleper C."/>
            <person name="Watanabe Y."/>
            <person name="Sugahara J."/>
            <person name="Preston C."/>
            <person name="de la Torre J."/>
            <person name="Richardson P.M."/>
            <person name="DeLong E.F."/>
        </authorList>
    </citation>
    <scope>NUCLEOTIDE SEQUENCE [LARGE SCALE GENOMIC DNA]</scope>
    <source>
        <strain evidence="2">A</strain>
    </source>
</reference>
<evidence type="ECO:0000313" key="2">
    <source>
        <dbReference type="Proteomes" id="UP000000758"/>
    </source>
</evidence>
<dbReference type="STRING" id="414004.CENSYa_1019"/>
<dbReference type="EMBL" id="DP000238">
    <property type="protein sequence ID" value="ABK77651.1"/>
    <property type="molecule type" value="Genomic_DNA"/>
</dbReference>
<proteinExistence type="predicted"/>